<dbReference type="EMBL" id="KV878237">
    <property type="protein sequence ID" value="OJZ90291.1"/>
    <property type="molecule type" value="Genomic_DNA"/>
</dbReference>
<reference evidence="2" key="1">
    <citation type="journal article" date="2017" name="Genome Biol.">
        <title>Comparative genomics reveals high biological diversity and specific adaptations in the industrially and medically important fungal genus Aspergillus.</title>
        <authorList>
            <person name="de Vries R.P."/>
            <person name="Riley R."/>
            <person name="Wiebenga A."/>
            <person name="Aguilar-Osorio G."/>
            <person name="Amillis S."/>
            <person name="Uchima C.A."/>
            <person name="Anderluh G."/>
            <person name="Asadollahi M."/>
            <person name="Askin M."/>
            <person name="Barry K."/>
            <person name="Battaglia E."/>
            <person name="Bayram O."/>
            <person name="Benocci T."/>
            <person name="Braus-Stromeyer S.A."/>
            <person name="Caldana C."/>
            <person name="Canovas D."/>
            <person name="Cerqueira G.C."/>
            <person name="Chen F."/>
            <person name="Chen W."/>
            <person name="Choi C."/>
            <person name="Clum A."/>
            <person name="Dos Santos R.A."/>
            <person name="Damasio A.R."/>
            <person name="Diallinas G."/>
            <person name="Emri T."/>
            <person name="Fekete E."/>
            <person name="Flipphi M."/>
            <person name="Freyberg S."/>
            <person name="Gallo A."/>
            <person name="Gournas C."/>
            <person name="Habgood R."/>
            <person name="Hainaut M."/>
            <person name="Harispe M.L."/>
            <person name="Henrissat B."/>
            <person name="Hilden K.S."/>
            <person name="Hope R."/>
            <person name="Hossain A."/>
            <person name="Karabika E."/>
            <person name="Karaffa L."/>
            <person name="Karanyi Z."/>
            <person name="Krasevec N."/>
            <person name="Kuo A."/>
            <person name="Kusch H."/>
            <person name="LaButti K."/>
            <person name="Lagendijk E.L."/>
            <person name="Lapidus A."/>
            <person name="Levasseur A."/>
            <person name="Lindquist E."/>
            <person name="Lipzen A."/>
            <person name="Logrieco A.F."/>
            <person name="MacCabe A."/>
            <person name="Maekelae M.R."/>
            <person name="Malavazi I."/>
            <person name="Melin P."/>
            <person name="Meyer V."/>
            <person name="Mielnichuk N."/>
            <person name="Miskei M."/>
            <person name="Molnar A.P."/>
            <person name="Mule G."/>
            <person name="Ngan C.Y."/>
            <person name="Orejas M."/>
            <person name="Orosz E."/>
            <person name="Ouedraogo J.P."/>
            <person name="Overkamp K.M."/>
            <person name="Park H.-S."/>
            <person name="Perrone G."/>
            <person name="Piumi F."/>
            <person name="Punt P.J."/>
            <person name="Ram A.F."/>
            <person name="Ramon A."/>
            <person name="Rauscher S."/>
            <person name="Record E."/>
            <person name="Riano-Pachon D.M."/>
            <person name="Robert V."/>
            <person name="Roehrig J."/>
            <person name="Ruller R."/>
            <person name="Salamov A."/>
            <person name="Salih N.S."/>
            <person name="Samson R.A."/>
            <person name="Sandor E."/>
            <person name="Sanguinetti M."/>
            <person name="Schuetze T."/>
            <person name="Sepcic K."/>
            <person name="Shelest E."/>
            <person name="Sherlock G."/>
            <person name="Sophianopoulou V."/>
            <person name="Squina F.M."/>
            <person name="Sun H."/>
            <person name="Susca A."/>
            <person name="Todd R.B."/>
            <person name="Tsang A."/>
            <person name="Unkles S.E."/>
            <person name="van de Wiele N."/>
            <person name="van Rossen-Uffink D."/>
            <person name="Oliveira J.V."/>
            <person name="Vesth T.C."/>
            <person name="Visser J."/>
            <person name="Yu J.-H."/>
            <person name="Zhou M."/>
            <person name="Andersen M.R."/>
            <person name="Archer D.B."/>
            <person name="Baker S.E."/>
            <person name="Benoit I."/>
            <person name="Brakhage A.A."/>
            <person name="Braus G.H."/>
            <person name="Fischer R."/>
            <person name="Frisvad J.C."/>
            <person name="Goldman G.H."/>
            <person name="Houbraken J."/>
            <person name="Oakley B."/>
            <person name="Pocsi I."/>
            <person name="Scazzocchio C."/>
            <person name="Seiboth B."/>
            <person name="vanKuyk P.A."/>
            <person name="Wortman J."/>
            <person name="Dyer P.S."/>
            <person name="Grigoriev I.V."/>
        </authorList>
    </citation>
    <scope>NUCLEOTIDE SEQUENCE [LARGE SCALE GENOMIC DNA]</scope>
    <source>
        <strain evidence="2">CBS 106.47</strain>
    </source>
</reference>
<name>A0A1M3TUE7_ASPLC</name>
<dbReference type="VEuPathDB" id="FungiDB:ASPFODRAFT_40594"/>
<dbReference type="AlphaFoldDB" id="A0A1M3TUE7"/>
<evidence type="ECO:0000313" key="1">
    <source>
        <dbReference type="EMBL" id="OJZ90291.1"/>
    </source>
</evidence>
<dbReference type="Proteomes" id="UP000184063">
    <property type="component" value="Unassembled WGS sequence"/>
</dbReference>
<organism evidence="1 2">
    <name type="scientific">Aspergillus luchuensis (strain CBS 106.47)</name>
    <dbReference type="NCBI Taxonomy" id="1137211"/>
    <lineage>
        <taxon>Eukaryota</taxon>
        <taxon>Fungi</taxon>
        <taxon>Dikarya</taxon>
        <taxon>Ascomycota</taxon>
        <taxon>Pezizomycotina</taxon>
        <taxon>Eurotiomycetes</taxon>
        <taxon>Eurotiomycetidae</taxon>
        <taxon>Eurotiales</taxon>
        <taxon>Aspergillaceae</taxon>
        <taxon>Aspergillus</taxon>
        <taxon>Aspergillus subgen. Circumdati</taxon>
    </lineage>
</organism>
<evidence type="ECO:0000313" key="2">
    <source>
        <dbReference type="Proteomes" id="UP000184063"/>
    </source>
</evidence>
<accession>A0A1M3TUE7</accession>
<sequence>MSIGLVAASLGSFGVNMDPRRSRQGGGRLKHCLYEDGAPTFATGSSATTLGV</sequence>
<protein>
    <submittedName>
        <fullName evidence="1">Uncharacterized protein</fullName>
    </submittedName>
</protein>
<proteinExistence type="predicted"/>
<gene>
    <name evidence="1" type="ORF">ASPFODRAFT_40594</name>
</gene>